<dbReference type="EMBL" id="DSJL01000011">
    <property type="protein sequence ID" value="HEF65476.1"/>
    <property type="molecule type" value="Genomic_DNA"/>
</dbReference>
<sequence>MARGVPAGEAAGVAAGVRAGVAAGVRAGVVVGVLAGVAAGVACGVVAGEAAGVRGAAAGVAARVGVGVAAPPPRQAAAVTNAKVRRTIAITIVRGIDLFILAAPPYFAAPTHANAFTSGRSREHGQPTMLHLLRTPVAGLV</sequence>
<evidence type="ECO:0000313" key="1">
    <source>
        <dbReference type="EMBL" id="HEF65476.1"/>
    </source>
</evidence>
<accession>A0A7C1FSD8</accession>
<dbReference type="AlphaFoldDB" id="A0A7C1FSD8"/>
<gene>
    <name evidence="1" type="ORF">ENP47_07750</name>
</gene>
<name>A0A7C1FSD8_THERO</name>
<protein>
    <submittedName>
        <fullName evidence="1">Uncharacterized protein</fullName>
    </submittedName>
</protein>
<organism evidence="1">
    <name type="scientific">Thermomicrobium roseum</name>
    <dbReference type="NCBI Taxonomy" id="500"/>
    <lineage>
        <taxon>Bacteria</taxon>
        <taxon>Pseudomonadati</taxon>
        <taxon>Thermomicrobiota</taxon>
        <taxon>Thermomicrobia</taxon>
        <taxon>Thermomicrobiales</taxon>
        <taxon>Thermomicrobiaceae</taxon>
        <taxon>Thermomicrobium</taxon>
    </lineage>
</organism>
<proteinExistence type="predicted"/>
<comment type="caution">
    <text evidence="1">The sequence shown here is derived from an EMBL/GenBank/DDBJ whole genome shotgun (WGS) entry which is preliminary data.</text>
</comment>
<reference evidence="1" key="1">
    <citation type="journal article" date="2020" name="mSystems">
        <title>Genome- and Community-Level Interaction Insights into Carbon Utilization and Element Cycling Functions of Hydrothermarchaeota in Hydrothermal Sediment.</title>
        <authorList>
            <person name="Zhou Z."/>
            <person name="Liu Y."/>
            <person name="Xu W."/>
            <person name="Pan J."/>
            <person name="Luo Z.H."/>
            <person name="Li M."/>
        </authorList>
    </citation>
    <scope>NUCLEOTIDE SEQUENCE [LARGE SCALE GENOMIC DNA]</scope>
    <source>
        <strain evidence="1">SpSt-222</strain>
    </source>
</reference>